<evidence type="ECO:0000256" key="1">
    <source>
        <dbReference type="ARBA" id="ARBA00004141"/>
    </source>
</evidence>
<dbReference type="InterPro" id="IPR008901">
    <property type="entry name" value="ACER"/>
</dbReference>
<evidence type="ECO:0000256" key="5">
    <source>
        <dbReference type="ARBA" id="ARBA00022989"/>
    </source>
</evidence>
<evidence type="ECO:0000256" key="2">
    <source>
        <dbReference type="ARBA" id="ARBA00009780"/>
    </source>
</evidence>
<evidence type="ECO:0000256" key="3">
    <source>
        <dbReference type="ARBA" id="ARBA00022692"/>
    </source>
</evidence>
<comment type="cofactor">
    <cofactor evidence="8">
        <name>Zn(2+)</name>
        <dbReference type="ChEBI" id="CHEBI:29105"/>
    </cofactor>
</comment>
<feature type="transmembrane region" description="Helical" evidence="9">
    <location>
        <begin position="66"/>
        <end position="83"/>
    </location>
</feature>
<dbReference type="GO" id="GO:0016811">
    <property type="term" value="F:hydrolase activity, acting on carbon-nitrogen (but not peptide) bonds, in linear amides"/>
    <property type="evidence" value="ECO:0007669"/>
    <property type="project" value="InterPro"/>
</dbReference>
<dbReference type="EMBL" id="JAPQKO010000004">
    <property type="protein sequence ID" value="KAJ5165919.1"/>
    <property type="molecule type" value="Genomic_DNA"/>
</dbReference>
<keyword evidence="11" id="KW-1185">Reference proteome</keyword>
<dbReference type="GO" id="GO:0046872">
    <property type="term" value="F:metal ion binding"/>
    <property type="evidence" value="ECO:0007669"/>
    <property type="project" value="UniProtKB-KW"/>
</dbReference>
<sequence length="281" mass="31736">MSSPALGNPAWGGPSSKANFCEEDYVVTRYVAEFINSLTNLTYVFYAVYGLLQLRKKSNRDFFRALPYWGLMAVGICSASFHVSLQYHTQMLDDLSMLFTTTPILHQVLTVNASRHDSVLIGCALYLALAVFLVYHTITDELLVHVLFFVGSIAVIGIRTFQLVQLRTPKHSAIRRQIWGMVRFGAFIFHLGYLVWVVDGWACDWLRQTRATVGLPWAWALELHGWWHIFTGIGAYTFIAVIDHLVSGTDHADLQKSFAWPTPWAAQSIFAGSQLQTLKSE</sequence>
<comment type="caution">
    <text evidence="10">The sequence shown here is derived from an EMBL/GenBank/DDBJ whole genome shotgun (WGS) entry which is preliminary data.</text>
</comment>
<feature type="binding site" evidence="7">
    <location>
        <position position="33"/>
    </location>
    <ligand>
        <name>Ca(2+)</name>
        <dbReference type="ChEBI" id="CHEBI:29108"/>
    </ligand>
</feature>
<keyword evidence="3 9" id="KW-0812">Transmembrane</keyword>
<dbReference type="Pfam" id="PF05875">
    <property type="entry name" value="Ceramidase"/>
    <property type="match status" value="1"/>
</dbReference>
<organism evidence="10 11">
    <name type="scientific">Penicillium capsulatum</name>
    <dbReference type="NCBI Taxonomy" id="69766"/>
    <lineage>
        <taxon>Eukaryota</taxon>
        <taxon>Fungi</taxon>
        <taxon>Dikarya</taxon>
        <taxon>Ascomycota</taxon>
        <taxon>Pezizomycotina</taxon>
        <taxon>Eurotiomycetes</taxon>
        <taxon>Eurotiomycetidae</taxon>
        <taxon>Eurotiales</taxon>
        <taxon>Aspergillaceae</taxon>
        <taxon>Penicillium</taxon>
    </lineage>
</organism>
<keyword evidence="4" id="KW-0378">Hydrolase</keyword>
<feature type="transmembrane region" description="Helical" evidence="9">
    <location>
        <begin position="34"/>
        <end position="54"/>
    </location>
</feature>
<dbReference type="Proteomes" id="UP001146351">
    <property type="component" value="Unassembled WGS sequence"/>
</dbReference>
<comment type="similarity">
    <text evidence="2">Belongs to the alkaline ceramidase family.</text>
</comment>
<evidence type="ECO:0000313" key="11">
    <source>
        <dbReference type="Proteomes" id="UP001146351"/>
    </source>
</evidence>
<dbReference type="PANTHER" id="PTHR46187:SF1">
    <property type="entry name" value="ALKALINE PHYTOCERAMIDASE"/>
    <property type="match status" value="1"/>
</dbReference>
<name>A0A9W9I3P4_9EURO</name>
<evidence type="ECO:0000256" key="9">
    <source>
        <dbReference type="SAM" id="Phobius"/>
    </source>
</evidence>
<feature type="binding site" evidence="8">
    <location>
        <position position="224"/>
    </location>
    <ligand>
        <name>Zn(2+)</name>
        <dbReference type="ChEBI" id="CHEBI:29105"/>
        <note>catalytic</note>
    </ligand>
</feature>
<evidence type="ECO:0000256" key="4">
    <source>
        <dbReference type="ARBA" id="ARBA00022801"/>
    </source>
</evidence>
<proteinExistence type="inferred from homology"/>
<evidence type="ECO:0000313" key="10">
    <source>
        <dbReference type="EMBL" id="KAJ5165919.1"/>
    </source>
</evidence>
<evidence type="ECO:0008006" key="12">
    <source>
        <dbReference type="Google" id="ProtNLM"/>
    </source>
</evidence>
<keyword evidence="5 9" id="KW-1133">Transmembrane helix</keyword>
<dbReference type="GO" id="GO:0046514">
    <property type="term" value="P:ceramide catabolic process"/>
    <property type="evidence" value="ECO:0007669"/>
    <property type="project" value="TreeGrafter"/>
</dbReference>
<keyword evidence="6 9" id="KW-0472">Membrane</keyword>
<reference evidence="10" key="2">
    <citation type="journal article" date="2023" name="IMA Fungus">
        <title>Comparative genomic study of the Penicillium genus elucidates a diverse pangenome and 15 lateral gene transfer events.</title>
        <authorList>
            <person name="Petersen C."/>
            <person name="Sorensen T."/>
            <person name="Nielsen M.R."/>
            <person name="Sondergaard T.E."/>
            <person name="Sorensen J.L."/>
            <person name="Fitzpatrick D.A."/>
            <person name="Frisvad J.C."/>
            <person name="Nielsen K.L."/>
        </authorList>
    </citation>
    <scope>NUCLEOTIDE SEQUENCE</scope>
    <source>
        <strain evidence="10">IBT 21917</strain>
    </source>
</reference>
<evidence type="ECO:0000256" key="8">
    <source>
        <dbReference type="PIRSR" id="PIRSR608901-2"/>
    </source>
</evidence>
<feature type="transmembrane region" description="Helical" evidence="9">
    <location>
        <begin position="225"/>
        <end position="246"/>
    </location>
</feature>
<comment type="subcellular location">
    <subcellularLocation>
        <location evidence="1">Membrane</location>
        <topology evidence="1">Multi-pass membrane protein</topology>
    </subcellularLocation>
</comment>
<dbReference type="PANTHER" id="PTHR46187">
    <property type="entry name" value="ALKALINE CERAMIDASE 3"/>
    <property type="match status" value="1"/>
</dbReference>
<gene>
    <name evidence="10" type="ORF">N7492_006215</name>
</gene>
<keyword evidence="7" id="KW-0479">Metal-binding</keyword>
<feature type="transmembrane region" description="Helical" evidence="9">
    <location>
        <begin position="178"/>
        <end position="198"/>
    </location>
</feature>
<dbReference type="AlphaFoldDB" id="A0A9W9I3P4"/>
<feature type="binding site" evidence="7">
    <location>
        <position position="22"/>
    </location>
    <ligand>
        <name>Ca(2+)</name>
        <dbReference type="ChEBI" id="CHEBI:29108"/>
    </ligand>
</feature>
<feature type="binding site" evidence="8">
    <location>
        <position position="228"/>
    </location>
    <ligand>
        <name>Zn(2+)</name>
        <dbReference type="ChEBI" id="CHEBI:29105"/>
        <note>catalytic</note>
    </ligand>
</feature>
<keyword evidence="8" id="KW-0862">Zinc</keyword>
<dbReference type="OrthoDB" id="187171at2759"/>
<feature type="transmembrane region" description="Helical" evidence="9">
    <location>
        <begin position="119"/>
        <end position="138"/>
    </location>
</feature>
<dbReference type="GO" id="GO:0046513">
    <property type="term" value="P:ceramide biosynthetic process"/>
    <property type="evidence" value="ECO:0007669"/>
    <property type="project" value="TreeGrafter"/>
</dbReference>
<reference evidence="10" key="1">
    <citation type="submission" date="2022-11" db="EMBL/GenBank/DDBJ databases">
        <authorList>
            <person name="Petersen C."/>
        </authorList>
    </citation>
    <scope>NUCLEOTIDE SEQUENCE</scope>
    <source>
        <strain evidence="10">IBT 21917</strain>
    </source>
</reference>
<feature type="binding site" evidence="8">
    <location>
        <position position="82"/>
    </location>
    <ligand>
        <name>Zn(2+)</name>
        <dbReference type="ChEBI" id="CHEBI:29105"/>
        <note>catalytic</note>
    </ligand>
</feature>
<evidence type="ECO:0000256" key="6">
    <source>
        <dbReference type="ARBA" id="ARBA00023136"/>
    </source>
</evidence>
<dbReference type="GO" id="GO:0005789">
    <property type="term" value="C:endoplasmic reticulum membrane"/>
    <property type="evidence" value="ECO:0007669"/>
    <property type="project" value="TreeGrafter"/>
</dbReference>
<protein>
    <recommendedName>
        <fullName evidence="12">Alkaline phytoceramidase</fullName>
    </recommendedName>
</protein>
<evidence type="ECO:0000256" key="7">
    <source>
        <dbReference type="PIRSR" id="PIRSR608901-1"/>
    </source>
</evidence>
<accession>A0A9W9I3P4</accession>
<feature type="transmembrane region" description="Helical" evidence="9">
    <location>
        <begin position="144"/>
        <end position="166"/>
    </location>
</feature>
<keyword evidence="7" id="KW-0106">Calcium</keyword>